<dbReference type="Proteomes" id="UP000295832">
    <property type="component" value="Unassembled WGS sequence"/>
</dbReference>
<dbReference type="EMBL" id="SOEG01000023">
    <property type="protein sequence ID" value="TDX48974.1"/>
    <property type="molecule type" value="Genomic_DNA"/>
</dbReference>
<evidence type="ECO:0000313" key="3">
    <source>
        <dbReference type="Proteomes" id="UP000295832"/>
    </source>
</evidence>
<feature type="transmembrane region" description="Helical" evidence="1">
    <location>
        <begin position="88"/>
        <end position="106"/>
    </location>
</feature>
<evidence type="ECO:0000313" key="2">
    <source>
        <dbReference type="EMBL" id="TDX48974.1"/>
    </source>
</evidence>
<protein>
    <submittedName>
        <fullName evidence="2">Uncharacterized protein</fullName>
    </submittedName>
</protein>
<dbReference type="Pfam" id="PF21846">
    <property type="entry name" value="DUF6905"/>
    <property type="match status" value="1"/>
</dbReference>
<dbReference type="STRING" id="926561.GCA_000379025_02741"/>
<reference evidence="2 3" key="1">
    <citation type="submission" date="2019-03" db="EMBL/GenBank/DDBJ databases">
        <title>Subsurface microbial communities from deep shales in Ohio and West Virginia, USA.</title>
        <authorList>
            <person name="Wrighton K."/>
        </authorList>
    </citation>
    <scope>NUCLEOTIDE SEQUENCE [LARGE SCALE GENOMIC DNA]</scope>
    <source>
        <strain evidence="2 3">MSL 6dP</strain>
    </source>
</reference>
<dbReference type="InterPro" id="IPR054200">
    <property type="entry name" value="DUF6905"/>
</dbReference>
<sequence length="117" mass="12438">MKKYLGTVIGVSIISVLAFAVFELLENAHGVGAGWFASIWIIGLGWYINHAIGIVHKIKGGVYVNMALGIGIAGILKDVFAGKPFAPSAPTLFWVIIGGILGGYLANKVNENLRDQN</sequence>
<proteinExistence type="predicted"/>
<gene>
    <name evidence="2" type="ORF">C7959_12340</name>
</gene>
<dbReference type="AlphaFoldDB" id="A0A4V3GXU4"/>
<evidence type="ECO:0000256" key="1">
    <source>
        <dbReference type="SAM" id="Phobius"/>
    </source>
</evidence>
<keyword evidence="3" id="KW-1185">Reference proteome</keyword>
<keyword evidence="1" id="KW-0472">Membrane</keyword>
<dbReference type="RefSeq" id="WP_134117758.1">
    <property type="nucleotide sequence ID" value="NZ_SOEG01000023.1"/>
</dbReference>
<keyword evidence="1" id="KW-1133">Transmembrane helix</keyword>
<organism evidence="2 3">
    <name type="scientific">Orenia marismortui</name>
    <dbReference type="NCBI Taxonomy" id="46469"/>
    <lineage>
        <taxon>Bacteria</taxon>
        <taxon>Bacillati</taxon>
        <taxon>Bacillota</taxon>
        <taxon>Clostridia</taxon>
        <taxon>Halanaerobiales</taxon>
        <taxon>Halobacteroidaceae</taxon>
        <taxon>Orenia</taxon>
    </lineage>
</organism>
<feature type="transmembrane region" description="Helical" evidence="1">
    <location>
        <begin position="7"/>
        <end position="25"/>
    </location>
</feature>
<accession>A0A4V3GXU4</accession>
<name>A0A4V3GXU4_9FIRM</name>
<comment type="caution">
    <text evidence="2">The sequence shown here is derived from an EMBL/GenBank/DDBJ whole genome shotgun (WGS) entry which is preliminary data.</text>
</comment>
<feature type="transmembrane region" description="Helical" evidence="1">
    <location>
        <begin position="31"/>
        <end position="48"/>
    </location>
</feature>
<feature type="transmembrane region" description="Helical" evidence="1">
    <location>
        <begin position="60"/>
        <end position="76"/>
    </location>
</feature>
<keyword evidence="1" id="KW-0812">Transmembrane</keyword>